<dbReference type="InterPro" id="IPR051348">
    <property type="entry name" value="U-box_ubiquitin_ligases"/>
</dbReference>
<evidence type="ECO:0000256" key="4">
    <source>
        <dbReference type="SAM" id="MobiDB-lite"/>
    </source>
</evidence>
<dbReference type="Gene3D" id="3.40.50.620">
    <property type="entry name" value="HUPs"/>
    <property type="match status" value="1"/>
</dbReference>
<dbReference type="SUPFAM" id="SSF52402">
    <property type="entry name" value="Adenine nucleotide alpha hydrolases-like"/>
    <property type="match status" value="1"/>
</dbReference>
<gene>
    <name evidence="6" type="ORF">U9M48_022497</name>
</gene>
<dbReference type="InterPro" id="IPR014729">
    <property type="entry name" value="Rossmann-like_a/b/a_fold"/>
</dbReference>
<accession>A0AAQ3WTN7</accession>
<dbReference type="Pfam" id="PF00582">
    <property type="entry name" value="Usp"/>
    <property type="match status" value="1"/>
</dbReference>
<dbReference type="PANTHER" id="PTHR45647">
    <property type="entry name" value="OS02G0152300 PROTEIN"/>
    <property type="match status" value="1"/>
</dbReference>
<dbReference type="GO" id="GO:0061630">
    <property type="term" value="F:ubiquitin protein ligase activity"/>
    <property type="evidence" value="ECO:0007669"/>
    <property type="project" value="UniProtKB-EC"/>
</dbReference>
<evidence type="ECO:0000256" key="2">
    <source>
        <dbReference type="ARBA" id="ARBA00012483"/>
    </source>
</evidence>
<feature type="compositionally biased region" description="Basic and acidic residues" evidence="4">
    <location>
        <begin position="1"/>
        <end position="12"/>
    </location>
</feature>
<reference evidence="6 7" key="1">
    <citation type="submission" date="2024-02" db="EMBL/GenBank/DDBJ databases">
        <title>High-quality chromosome-scale genome assembly of Pensacola bahiagrass (Paspalum notatum Flugge var. saurae).</title>
        <authorList>
            <person name="Vega J.M."/>
            <person name="Podio M."/>
            <person name="Orjuela J."/>
            <person name="Siena L.A."/>
            <person name="Pessino S.C."/>
            <person name="Combes M.C."/>
            <person name="Mariac C."/>
            <person name="Albertini E."/>
            <person name="Pupilli F."/>
            <person name="Ortiz J.P.A."/>
            <person name="Leblanc O."/>
        </authorList>
    </citation>
    <scope>NUCLEOTIDE SEQUENCE [LARGE SCALE GENOMIC DNA]</scope>
    <source>
        <strain evidence="6">R1</strain>
        <tissue evidence="6">Leaf</tissue>
    </source>
</reference>
<dbReference type="Proteomes" id="UP001341281">
    <property type="component" value="Chromosome 05"/>
</dbReference>
<proteinExistence type="predicted"/>
<keyword evidence="7" id="KW-1185">Reference proteome</keyword>
<keyword evidence="3" id="KW-0833">Ubl conjugation pathway</keyword>
<evidence type="ECO:0000313" key="6">
    <source>
        <dbReference type="EMBL" id="WVZ74293.1"/>
    </source>
</evidence>
<evidence type="ECO:0000259" key="5">
    <source>
        <dbReference type="Pfam" id="PF00582"/>
    </source>
</evidence>
<protein>
    <recommendedName>
        <fullName evidence="2">RING-type E3 ubiquitin transferase</fullName>
        <ecNumber evidence="2">2.3.2.27</ecNumber>
    </recommendedName>
</protein>
<feature type="compositionally biased region" description="Polar residues" evidence="4">
    <location>
        <begin position="18"/>
        <end position="28"/>
    </location>
</feature>
<dbReference type="EMBL" id="CP144749">
    <property type="protein sequence ID" value="WVZ74293.1"/>
    <property type="molecule type" value="Genomic_DNA"/>
</dbReference>
<sequence length="328" mass="36128">MEDGGGGEHETWEPLWSAQCSPATSSAGSPLRDELDDDTVFVAVPEEVGDGRSILLWALHNLVEEGSKVVVVHVHSPALAMAQIRDHNSMKPEEIKKYRDLKRAKAEKNLDAYLLIAKYTREDLEVDSAKVIIERDSVVKGLEELIALHNITKLVMGAAADQHFSKEVNEKLPAIPPSPGKSNAPVSPAHNISSQMGSMALTELEYESCWFFTAMITPDWGMTVYGPSRTDDDVSFSGTVDLPQSTGDTHELTPVVHSPAQESGNVYLLLASAYSQEDEPGVDEDMYEKFQDPCTEAKPFKDEAEDKSNKIHKTEMDLLSALQRVSFV</sequence>
<evidence type="ECO:0000313" key="7">
    <source>
        <dbReference type="Proteomes" id="UP001341281"/>
    </source>
</evidence>
<dbReference type="PANTHER" id="PTHR45647:SF130">
    <property type="entry name" value="U-BOX DOMAIN-CONTAINING PROTEIN 33"/>
    <property type="match status" value="1"/>
</dbReference>
<feature type="domain" description="UspA" evidence="5">
    <location>
        <begin position="53"/>
        <end position="164"/>
    </location>
</feature>
<comment type="catalytic activity">
    <reaction evidence="1">
        <text>S-ubiquitinyl-[E2 ubiquitin-conjugating enzyme]-L-cysteine + [acceptor protein]-L-lysine = [E2 ubiquitin-conjugating enzyme]-L-cysteine + N(6)-ubiquitinyl-[acceptor protein]-L-lysine.</text>
        <dbReference type="EC" id="2.3.2.27"/>
    </reaction>
</comment>
<name>A0AAQ3WTN7_PASNO</name>
<organism evidence="6 7">
    <name type="scientific">Paspalum notatum var. saurae</name>
    <dbReference type="NCBI Taxonomy" id="547442"/>
    <lineage>
        <taxon>Eukaryota</taxon>
        <taxon>Viridiplantae</taxon>
        <taxon>Streptophyta</taxon>
        <taxon>Embryophyta</taxon>
        <taxon>Tracheophyta</taxon>
        <taxon>Spermatophyta</taxon>
        <taxon>Magnoliopsida</taxon>
        <taxon>Liliopsida</taxon>
        <taxon>Poales</taxon>
        <taxon>Poaceae</taxon>
        <taxon>PACMAD clade</taxon>
        <taxon>Panicoideae</taxon>
        <taxon>Andropogonodae</taxon>
        <taxon>Paspaleae</taxon>
        <taxon>Paspalinae</taxon>
        <taxon>Paspalum</taxon>
    </lineage>
</organism>
<evidence type="ECO:0000256" key="1">
    <source>
        <dbReference type="ARBA" id="ARBA00000900"/>
    </source>
</evidence>
<dbReference type="EC" id="2.3.2.27" evidence="2"/>
<evidence type="ECO:0000256" key="3">
    <source>
        <dbReference type="ARBA" id="ARBA00022786"/>
    </source>
</evidence>
<dbReference type="InterPro" id="IPR006016">
    <property type="entry name" value="UspA"/>
</dbReference>
<dbReference type="AlphaFoldDB" id="A0AAQ3WTN7"/>
<feature type="region of interest" description="Disordered" evidence="4">
    <location>
        <begin position="1"/>
        <end position="32"/>
    </location>
</feature>